<organism evidence="3">
    <name type="scientific">Caldilineaceae bacterium SB0662_bin_9</name>
    <dbReference type="NCBI Taxonomy" id="2605258"/>
    <lineage>
        <taxon>Bacteria</taxon>
        <taxon>Bacillati</taxon>
        <taxon>Chloroflexota</taxon>
        <taxon>Caldilineae</taxon>
        <taxon>Caldilineales</taxon>
        <taxon>Caldilineaceae</taxon>
    </lineage>
</organism>
<keyword evidence="3" id="KW-0378">Hydrolase</keyword>
<dbReference type="CDD" id="cd06260">
    <property type="entry name" value="DUF820-like"/>
    <property type="match status" value="1"/>
</dbReference>
<dbReference type="InterPro" id="IPR008538">
    <property type="entry name" value="Uma2"/>
</dbReference>
<feature type="region of interest" description="Disordered" evidence="1">
    <location>
        <begin position="359"/>
        <end position="385"/>
    </location>
</feature>
<feature type="domain" description="Putative restriction endonuclease" evidence="2">
    <location>
        <begin position="94"/>
        <end position="258"/>
    </location>
</feature>
<dbReference type="EMBL" id="VXPY01000094">
    <property type="protein sequence ID" value="MYD91333.1"/>
    <property type="molecule type" value="Genomic_DNA"/>
</dbReference>
<keyword evidence="3" id="KW-0540">Nuclease</keyword>
<dbReference type="InterPro" id="IPR012296">
    <property type="entry name" value="Nuclease_put_TT1808"/>
</dbReference>
<feature type="compositionally biased region" description="Basic and acidic residues" evidence="1">
    <location>
        <begin position="368"/>
        <end position="385"/>
    </location>
</feature>
<dbReference type="AlphaFoldDB" id="A0A6B1DX93"/>
<dbReference type="SUPFAM" id="SSF52980">
    <property type="entry name" value="Restriction endonuclease-like"/>
    <property type="match status" value="1"/>
</dbReference>
<evidence type="ECO:0000313" key="3">
    <source>
        <dbReference type="EMBL" id="MYD91333.1"/>
    </source>
</evidence>
<gene>
    <name evidence="3" type="ORF">F4Y08_13515</name>
</gene>
<comment type="caution">
    <text evidence="3">The sequence shown here is derived from an EMBL/GenBank/DDBJ whole genome shotgun (WGS) entry which is preliminary data.</text>
</comment>
<dbReference type="InterPro" id="IPR011335">
    <property type="entry name" value="Restrct_endonuc-II-like"/>
</dbReference>
<dbReference type="GO" id="GO:0004519">
    <property type="term" value="F:endonuclease activity"/>
    <property type="evidence" value="ECO:0007669"/>
    <property type="project" value="UniProtKB-KW"/>
</dbReference>
<sequence length="385" mass="43019">MSVAKVPTGTAQKQGADATPRDSAPHWSLAPSTWPGAETPVPYPARAWRTRARLQVLPSWQEHLQALSHHDPDYIYDPGHEYEKDWTTDPAYRRDGVRLYRFDREGFLMPTGSFHSRFIDLVLQTLCLVLGRRVCREPDLHFPARLGEDLGLLTQGGEPRQLVVPDLAVMPPSWTLADARERTVDERIIHMDGDDPAPELVVEVVSRSTAAKDFEDNLSLYAALGIPEYLLVETGEFKAEPNLWLFRQAATDGAYHMAESGLAVTACNTPMRLQSADVPGNVPVFQCQDPETRQWHDHEGSLERRGEVHTALQLLEAVLPSLSPTDREGIEAAWQAAGLPANTVPRILALQDEPDRWRELLDTPDAPEAAHEAGKQPTVRPREPR</sequence>
<reference evidence="3" key="1">
    <citation type="submission" date="2019-09" db="EMBL/GenBank/DDBJ databases">
        <title>Characterisation of the sponge microbiome using genome-centric metagenomics.</title>
        <authorList>
            <person name="Engelberts J.P."/>
            <person name="Robbins S.J."/>
            <person name="De Goeij J.M."/>
            <person name="Aranda M."/>
            <person name="Bell S.C."/>
            <person name="Webster N.S."/>
        </authorList>
    </citation>
    <scope>NUCLEOTIDE SEQUENCE</scope>
    <source>
        <strain evidence="3">SB0662_bin_9</strain>
    </source>
</reference>
<feature type="region of interest" description="Disordered" evidence="1">
    <location>
        <begin position="1"/>
        <end position="38"/>
    </location>
</feature>
<name>A0A6B1DX93_9CHLR</name>
<evidence type="ECO:0000256" key="1">
    <source>
        <dbReference type="SAM" id="MobiDB-lite"/>
    </source>
</evidence>
<proteinExistence type="predicted"/>
<keyword evidence="3" id="KW-0255">Endonuclease</keyword>
<accession>A0A6B1DX93</accession>
<evidence type="ECO:0000259" key="2">
    <source>
        <dbReference type="Pfam" id="PF05685"/>
    </source>
</evidence>
<dbReference type="Gene3D" id="3.90.1570.10">
    <property type="entry name" value="tt1808, chain A"/>
    <property type="match status" value="1"/>
</dbReference>
<protein>
    <submittedName>
        <fullName evidence="3">Uma2 family endonuclease</fullName>
    </submittedName>
</protein>
<dbReference type="Pfam" id="PF05685">
    <property type="entry name" value="Uma2"/>
    <property type="match status" value="1"/>
</dbReference>